<keyword evidence="3 14" id="KW-0813">Transport</keyword>
<keyword evidence="11 14" id="KW-0472">Membrane</keyword>
<dbReference type="Gene3D" id="2.170.130.10">
    <property type="entry name" value="TonB-dependent receptor, plug domain"/>
    <property type="match status" value="1"/>
</dbReference>
<evidence type="ECO:0000259" key="17">
    <source>
        <dbReference type="SMART" id="SM00965"/>
    </source>
</evidence>
<proteinExistence type="inferred from homology"/>
<comment type="subcellular location">
    <subcellularLocation>
        <location evidence="1 14">Cell outer membrane</location>
        <topology evidence="1 14">Multi-pass membrane protein</topology>
    </subcellularLocation>
</comment>
<evidence type="ECO:0000256" key="12">
    <source>
        <dbReference type="ARBA" id="ARBA00023170"/>
    </source>
</evidence>
<dbReference type="InterPro" id="IPR012910">
    <property type="entry name" value="Plug_dom"/>
</dbReference>
<dbReference type="InterPro" id="IPR000531">
    <property type="entry name" value="Beta-barrel_TonB"/>
</dbReference>
<dbReference type="FunFam" id="2.170.130.10:FF:000001">
    <property type="entry name" value="Catecholate siderophore TonB-dependent receptor"/>
    <property type="match status" value="1"/>
</dbReference>
<dbReference type="GO" id="GO:0009279">
    <property type="term" value="C:cell outer membrane"/>
    <property type="evidence" value="ECO:0007669"/>
    <property type="project" value="UniProtKB-SubCell"/>
</dbReference>
<feature type="domain" description="Secretin/TonB short N-terminal" evidence="17">
    <location>
        <begin position="57"/>
        <end position="108"/>
    </location>
</feature>
<dbReference type="PROSITE" id="PS52016">
    <property type="entry name" value="TONB_DEPENDENT_REC_3"/>
    <property type="match status" value="1"/>
</dbReference>
<dbReference type="SMART" id="SM00965">
    <property type="entry name" value="STN"/>
    <property type="match status" value="1"/>
</dbReference>
<keyword evidence="7 16" id="KW-0732">Signal</keyword>
<reference evidence="18 19" key="1">
    <citation type="submission" date="2019-01" db="EMBL/GenBank/DDBJ databases">
        <authorList>
            <person name="Chen W.-M."/>
        </authorList>
    </citation>
    <scope>NUCLEOTIDE SEQUENCE [LARGE SCALE GENOMIC DNA]</scope>
    <source>
        <strain evidence="18 19">CCP-7</strain>
    </source>
</reference>
<evidence type="ECO:0000256" key="15">
    <source>
        <dbReference type="RuleBase" id="RU003357"/>
    </source>
</evidence>
<keyword evidence="6 14" id="KW-0812">Transmembrane</keyword>
<evidence type="ECO:0000313" key="18">
    <source>
        <dbReference type="EMBL" id="RVT94230.1"/>
    </source>
</evidence>
<comment type="caution">
    <text evidence="18">The sequence shown here is derived from an EMBL/GenBank/DDBJ whole genome shotgun (WGS) entry which is preliminary data.</text>
</comment>
<evidence type="ECO:0000256" key="16">
    <source>
        <dbReference type="SAM" id="SignalP"/>
    </source>
</evidence>
<evidence type="ECO:0000313" key="19">
    <source>
        <dbReference type="Proteomes" id="UP000282971"/>
    </source>
</evidence>
<dbReference type="InterPro" id="IPR036942">
    <property type="entry name" value="Beta-barrel_TonB_sf"/>
</dbReference>
<comment type="similarity">
    <text evidence="2 14 15">Belongs to the TonB-dependent receptor family.</text>
</comment>
<dbReference type="AlphaFoldDB" id="A0A437M937"/>
<keyword evidence="9" id="KW-0406">Ion transport</keyword>
<sequence>MSFSCSLLARLTIGAALPAIAIASTPAFAQATAQRSFDIPAQSLESALLLYMRQSGVQVGYEPADVAGRSSTGISGALTTGEALSRLLGGTGLTYRSTGGTSVRLQAIPRTGGNAVQLGPVRVQGAGNGPAGPIETATGPVPGYRAALTATATRTDSAIRDVPQSIQIVPRTVIEDQAAVRLTDVIQNVSSVQLNGTAGNRAETYNIRGFVASRYAINGFPLTNAAERPEAFLDLANVERVEVLKGPASVMVGLTDPGGVINIVTRAPTEQFSLDGSFQAGSFDFYRSELSVSGPLNASGTLTARVTGALQTDGGFRDEARDSERAFGAAALRWEPDTLTRVDLTADYLDSKQPFDRGLYADENGNHPRDAGNFLGEKWSTNASRKLVLGLAAQRQVVPWLMLRFTGRYTDATSFDSNGVDLQGLEADNRTLRRRVTTRTEAPEDLTMRFEGLIDAFTGGIEHRIMMGVEHNRGEFFFNSARANIGSIDIYNPVYGATPIPVTRQNARYDRETRNWGYYLQDQISLGEQWKALLGLRYDTAKSHQDDIFNDEIIRTSDDALTWRAGLVYQPTNTISVYASYTRSFIPQTGQLIDGTPLAPEKGEQFEGGVKLDIIPDALSLTAAVFQTTKQNVATDDPTDSDFSILTGEQRVRGVEFDLTGEILPGWNIIANAAYLDTEITRDNVFAIGNRLTGVPELSGRLWTSYSVRSGTLKGLSVGGGIRVATKRQIDLDNSFTIEGYETFDASIRYAIDEHWEASVNAQNLTDRFYIEGVQSESNLYAGTPRRVMGTVRARF</sequence>
<dbReference type="GO" id="GO:0038023">
    <property type="term" value="F:signaling receptor activity"/>
    <property type="evidence" value="ECO:0007669"/>
    <property type="project" value="InterPro"/>
</dbReference>
<evidence type="ECO:0000256" key="11">
    <source>
        <dbReference type="ARBA" id="ARBA00023136"/>
    </source>
</evidence>
<dbReference type="EMBL" id="SACN01000001">
    <property type="protein sequence ID" value="RVT94230.1"/>
    <property type="molecule type" value="Genomic_DNA"/>
</dbReference>
<evidence type="ECO:0000256" key="14">
    <source>
        <dbReference type="PROSITE-ProRule" id="PRU01360"/>
    </source>
</evidence>
<dbReference type="NCBIfam" id="TIGR01783">
    <property type="entry name" value="TonB-siderophor"/>
    <property type="match status" value="1"/>
</dbReference>
<evidence type="ECO:0000256" key="7">
    <source>
        <dbReference type="ARBA" id="ARBA00022729"/>
    </source>
</evidence>
<evidence type="ECO:0000256" key="8">
    <source>
        <dbReference type="ARBA" id="ARBA00023004"/>
    </source>
</evidence>
<evidence type="ECO:0000256" key="9">
    <source>
        <dbReference type="ARBA" id="ARBA00023065"/>
    </source>
</evidence>
<dbReference type="PANTHER" id="PTHR32552">
    <property type="entry name" value="FERRICHROME IRON RECEPTOR-RELATED"/>
    <property type="match status" value="1"/>
</dbReference>
<dbReference type="FunFam" id="2.40.170.20:FF:000005">
    <property type="entry name" value="TonB-dependent siderophore receptor"/>
    <property type="match status" value="1"/>
</dbReference>
<gene>
    <name evidence="18" type="ORF">EOD43_10360</name>
</gene>
<dbReference type="PANTHER" id="PTHR32552:SF68">
    <property type="entry name" value="FERRICHROME OUTER MEMBRANE TRANSPORTER_PHAGE RECEPTOR"/>
    <property type="match status" value="1"/>
</dbReference>
<dbReference type="CDD" id="cd01347">
    <property type="entry name" value="ligand_gated_channel"/>
    <property type="match status" value="1"/>
</dbReference>
<dbReference type="InterPro" id="IPR010105">
    <property type="entry name" value="TonB_sidphr_rcpt"/>
</dbReference>
<evidence type="ECO:0000256" key="4">
    <source>
        <dbReference type="ARBA" id="ARBA00022452"/>
    </source>
</evidence>
<dbReference type="Pfam" id="PF00593">
    <property type="entry name" value="TonB_dep_Rec_b-barrel"/>
    <property type="match status" value="1"/>
</dbReference>
<protein>
    <submittedName>
        <fullName evidence="18">TonB-dependent receptor</fullName>
    </submittedName>
</protein>
<evidence type="ECO:0000256" key="6">
    <source>
        <dbReference type="ARBA" id="ARBA00022692"/>
    </source>
</evidence>
<keyword evidence="13 14" id="KW-0998">Cell outer membrane</keyword>
<evidence type="ECO:0000256" key="3">
    <source>
        <dbReference type="ARBA" id="ARBA00022448"/>
    </source>
</evidence>
<dbReference type="Pfam" id="PF07715">
    <property type="entry name" value="Plug"/>
    <property type="match status" value="1"/>
</dbReference>
<evidence type="ECO:0000256" key="13">
    <source>
        <dbReference type="ARBA" id="ARBA00023237"/>
    </source>
</evidence>
<evidence type="ECO:0000256" key="5">
    <source>
        <dbReference type="ARBA" id="ARBA00022496"/>
    </source>
</evidence>
<dbReference type="Gene3D" id="2.40.170.20">
    <property type="entry name" value="TonB-dependent receptor, beta-barrel domain"/>
    <property type="match status" value="1"/>
</dbReference>
<keyword evidence="8" id="KW-0408">Iron</keyword>
<dbReference type="Pfam" id="PF07660">
    <property type="entry name" value="STN"/>
    <property type="match status" value="1"/>
</dbReference>
<keyword evidence="5" id="KW-0410">Iron transport</keyword>
<dbReference type="Proteomes" id="UP000282971">
    <property type="component" value="Unassembled WGS sequence"/>
</dbReference>
<evidence type="ECO:0000256" key="2">
    <source>
        <dbReference type="ARBA" id="ARBA00009810"/>
    </source>
</evidence>
<organism evidence="18 19">
    <name type="scientific">Sphingomonas crocodyli</name>
    <dbReference type="NCBI Taxonomy" id="1979270"/>
    <lineage>
        <taxon>Bacteria</taxon>
        <taxon>Pseudomonadati</taxon>
        <taxon>Pseudomonadota</taxon>
        <taxon>Alphaproteobacteria</taxon>
        <taxon>Sphingomonadales</taxon>
        <taxon>Sphingomonadaceae</taxon>
        <taxon>Sphingomonas</taxon>
    </lineage>
</organism>
<dbReference type="Gene3D" id="3.55.50.30">
    <property type="match status" value="1"/>
</dbReference>
<keyword evidence="19" id="KW-1185">Reference proteome</keyword>
<dbReference type="RefSeq" id="WP_127743520.1">
    <property type="nucleotide sequence ID" value="NZ_SACN01000001.1"/>
</dbReference>
<dbReference type="GO" id="GO:0015891">
    <property type="term" value="P:siderophore transport"/>
    <property type="evidence" value="ECO:0007669"/>
    <property type="project" value="InterPro"/>
</dbReference>
<evidence type="ECO:0000256" key="10">
    <source>
        <dbReference type="ARBA" id="ARBA00023077"/>
    </source>
</evidence>
<dbReference type="InterPro" id="IPR037066">
    <property type="entry name" value="Plug_dom_sf"/>
</dbReference>
<dbReference type="InterPro" id="IPR039426">
    <property type="entry name" value="TonB-dep_rcpt-like"/>
</dbReference>
<feature type="signal peptide" evidence="16">
    <location>
        <begin position="1"/>
        <end position="29"/>
    </location>
</feature>
<name>A0A437M937_9SPHN</name>
<keyword evidence="10 15" id="KW-0798">TonB box</keyword>
<feature type="chain" id="PRO_5019512518" evidence="16">
    <location>
        <begin position="30"/>
        <end position="796"/>
    </location>
</feature>
<keyword evidence="4 14" id="KW-1134">Transmembrane beta strand</keyword>
<dbReference type="OrthoDB" id="9760333at2"/>
<dbReference type="GO" id="GO:0015344">
    <property type="term" value="F:siderophore uptake transmembrane transporter activity"/>
    <property type="evidence" value="ECO:0007669"/>
    <property type="project" value="TreeGrafter"/>
</dbReference>
<dbReference type="InterPro" id="IPR011662">
    <property type="entry name" value="Secretin/TonB_short_N"/>
</dbReference>
<accession>A0A437M937</accession>
<dbReference type="SUPFAM" id="SSF56935">
    <property type="entry name" value="Porins"/>
    <property type="match status" value="1"/>
</dbReference>
<evidence type="ECO:0000256" key="1">
    <source>
        <dbReference type="ARBA" id="ARBA00004571"/>
    </source>
</evidence>
<keyword evidence="12 18" id="KW-0675">Receptor</keyword>